<reference evidence="3" key="1">
    <citation type="submission" date="2016-10" db="EMBL/GenBank/DDBJ databases">
        <authorList>
            <person name="Varghese N."/>
            <person name="Submissions S."/>
        </authorList>
    </citation>
    <scope>NUCLEOTIDE SEQUENCE [LARGE SCALE GENOMIC DNA]</scope>
    <source>
        <strain evidence="3">UNC267MFSha1.1M11</strain>
    </source>
</reference>
<gene>
    <name evidence="2" type="ORF">SAMN02799620_03779</name>
</gene>
<dbReference type="Proteomes" id="UP000199707">
    <property type="component" value="Unassembled WGS sequence"/>
</dbReference>
<dbReference type="EMBL" id="FMUB01000007">
    <property type="protein sequence ID" value="SCX24790.1"/>
    <property type="molecule type" value="Genomic_DNA"/>
</dbReference>
<dbReference type="AlphaFoldDB" id="A0A1G4WKR1"/>
<protein>
    <submittedName>
        <fullName evidence="2">Uncharacterized protein</fullName>
    </submittedName>
</protein>
<evidence type="ECO:0000313" key="3">
    <source>
        <dbReference type="Proteomes" id="UP000199707"/>
    </source>
</evidence>
<keyword evidence="1" id="KW-1133">Transmembrane helix</keyword>
<feature type="transmembrane region" description="Helical" evidence="1">
    <location>
        <begin position="30"/>
        <end position="50"/>
    </location>
</feature>
<feature type="transmembrane region" description="Helical" evidence="1">
    <location>
        <begin position="184"/>
        <end position="204"/>
    </location>
</feature>
<evidence type="ECO:0000256" key="1">
    <source>
        <dbReference type="SAM" id="Phobius"/>
    </source>
</evidence>
<sequence length="205" mass="21584">MGDSGPDHATDWLSAAGSRADFYSGKASDVIRALSLTCIAVVWLFAAGGVTSSNPSKTLATLGANTGLKVALWASIIAVILDVVQYILGALGWMLIRWCLAEILQRDGGDSEMACQTRFIWLVSRIVGIPTALAEALDTTTSGWPAIRDELRTKISEQRATIPTQLNSAGTDGPSNVFDAGTTLLFLLKSVAVLVAYIALATAVV</sequence>
<keyword evidence="1" id="KW-0812">Transmembrane</keyword>
<name>A0A1G4WKR1_9MYCO</name>
<organism evidence="2 3">
    <name type="scientific">Mycolicibacterium fluoranthenivorans</name>
    <dbReference type="NCBI Taxonomy" id="258505"/>
    <lineage>
        <taxon>Bacteria</taxon>
        <taxon>Bacillati</taxon>
        <taxon>Actinomycetota</taxon>
        <taxon>Actinomycetes</taxon>
        <taxon>Mycobacteriales</taxon>
        <taxon>Mycobacteriaceae</taxon>
        <taxon>Mycolicibacterium</taxon>
    </lineage>
</organism>
<keyword evidence="1" id="KW-0472">Membrane</keyword>
<accession>A0A1G4WKR1</accession>
<evidence type="ECO:0000313" key="2">
    <source>
        <dbReference type="EMBL" id="SCX24790.1"/>
    </source>
</evidence>
<proteinExistence type="predicted"/>
<dbReference type="RefSeq" id="WP_139170014.1">
    <property type="nucleotide sequence ID" value="NZ_FMUB01000007.1"/>
</dbReference>
<feature type="transmembrane region" description="Helical" evidence="1">
    <location>
        <begin position="70"/>
        <end position="96"/>
    </location>
</feature>